<dbReference type="EMBL" id="CP020773">
    <property type="protein sequence ID" value="ARJ50529.1"/>
    <property type="molecule type" value="Genomic_DNA"/>
</dbReference>
<organism evidence="5 6">
    <name type="scientific">Staphylococcus lutrae</name>
    <dbReference type="NCBI Taxonomy" id="155085"/>
    <lineage>
        <taxon>Bacteria</taxon>
        <taxon>Bacillati</taxon>
        <taxon>Bacillota</taxon>
        <taxon>Bacilli</taxon>
        <taxon>Bacillales</taxon>
        <taxon>Staphylococcaceae</taxon>
        <taxon>Staphylococcus</taxon>
    </lineage>
</organism>
<name>A0AAC9RSU7_9STAP</name>
<dbReference type="KEGG" id="slz:B5P37_03980"/>
<dbReference type="SUPFAM" id="SSF46689">
    <property type="entry name" value="Homeodomain-like"/>
    <property type="match status" value="1"/>
</dbReference>
<dbReference type="Pfam" id="PF12833">
    <property type="entry name" value="HTH_18"/>
    <property type="match status" value="1"/>
</dbReference>
<dbReference type="SMART" id="SM00342">
    <property type="entry name" value="HTH_ARAC"/>
    <property type="match status" value="1"/>
</dbReference>
<dbReference type="Gene3D" id="1.10.10.60">
    <property type="entry name" value="Homeodomain-like"/>
    <property type="match status" value="2"/>
</dbReference>
<evidence type="ECO:0000256" key="1">
    <source>
        <dbReference type="ARBA" id="ARBA00023015"/>
    </source>
</evidence>
<sequence>MRGITIELMKQHSSTSYRLFNRVELFVSFEGVLTLVLNGKVTHFYHQVAIVNPNDIVKVKAAQAVAKISIPLHYFSKYEPQYLQGYFNYHKLSSHNKIKTQIKQIIAETNTKKHYDLFTVIIKTLLSECFILTGTTYVPRIQVKSILFNNIMDYVHEKPYARVSLQELSEHFFVSESYISTLFNKFLDYNFKKYFVSLKIGLSIYQLLTTNESINQIALHYQFSSYNHYSKQFKRFIGISPISFRKQIQQYDTSVTIEPFDHQYFEGHLTYSKDKPNTQKFISIYFNQIRKTQEIPAKTVFLEVEKMDEISQIFAREQAHHVQPIKNHMLYFNSASNQPIVFERMEEIELLSELINKHHYQVAYHLTSMPCYETFKTHFFYPLLDVIEQSMAHPASFKLNLVLEDATLSEQDLQFIMHEMKTLYAPCQFTLNVPVLFPKKALSKYKSRRAHNIKYDYYMMDMLEIYHSQPMPLAKGYAGSPFHQQFNQWIESVAWENQPILLSGLIDWMTTQPHHILHTDQFLDIVLKMHPAIKGFTLPFIGKNSEALGYYTALGHQTALQHVYHLMRPFNNATCAIGTHYIMHESPTAYDILLFHPLQYENHPTSLTYALYGTLELQQHFVVAYTYHPQYSNIDQILNKKIQDYYLPAHYQAKIHSTNQLLFSMQLHHFGQSRYLTTLLAGEIRFIHISKTPSHPQSDILKK</sequence>
<evidence type="ECO:0000313" key="5">
    <source>
        <dbReference type="EMBL" id="ARJ50529.1"/>
    </source>
</evidence>
<dbReference type="AlphaFoldDB" id="A0AAC9RSU7"/>
<dbReference type="GO" id="GO:0043565">
    <property type="term" value="F:sequence-specific DNA binding"/>
    <property type="evidence" value="ECO:0007669"/>
    <property type="project" value="InterPro"/>
</dbReference>
<dbReference type="Proteomes" id="UP000242864">
    <property type="component" value="Chromosome"/>
</dbReference>
<keyword evidence="2" id="KW-0238">DNA-binding</keyword>
<dbReference type="InterPro" id="IPR009057">
    <property type="entry name" value="Homeodomain-like_sf"/>
</dbReference>
<gene>
    <name evidence="5" type="ORF">B5P37_03980</name>
</gene>
<evidence type="ECO:0000259" key="4">
    <source>
        <dbReference type="PROSITE" id="PS01124"/>
    </source>
</evidence>
<keyword evidence="6" id="KW-1185">Reference proteome</keyword>
<keyword evidence="1" id="KW-0805">Transcription regulation</keyword>
<evidence type="ECO:0000256" key="2">
    <source>
        <dbReference type="ARBA" id="ARBA00023125"/>
    </source>
</evidence>
<feature type="domain" description="HTH araC/xylS-type" evidence="4">
    <location>
        <begin position="149"/>
        <end position="247"/>
    </location>
</feature>
<evidence type="ECO:0000313" key="6">
    <source>
        <dbReference type="Proteomes" id="UP000242864"/>
    </source>
</evidence>
<dbReference type="PROSITE" id="PS01124">
    <property type="entry name" value="HTH_ARAC_FAMILY_2"/>
    <property type="match status" value="1"/>
</dbReference>
<evidence type="ECO:0000256" key="3">
    <source>
        <dbReference type="ARBA" id="ARBA00023163"/>
    </source>
</evidence>
<dbReference type="PROSITE" id="PS00041">
    <property type="entry name" value="HTH_ARAC_FAMILY_1"/>
    <property type="match status" value="1"/>
</dbReference>
<dbReference type="InterPro" id="IPR018062">
    <property type="entry name" value="HTH_AraC-typ_CS"/>
</dbReference>
<dbReference type="InterPro" id="IPR018060">
    <property type="entry name" value="HTH_AraC"/>
</dbReference>
<dbReference type="PANTHER" id="PTHR43280:SF26">
    <property type="entry name" value="ARAC-FAMILY TRANSCRIPTIONAL REGULATOR"/>
    <property type="match status" value="1"/>
</dbReference>
<dbReference type="RefSeq" id="WP_085237007.1">
    <property type="nucleotide sequence ID" value="NZ_CP020773.1"/>
</dbReference>
<reference evidence="5 6" key="1">
    <citation type="submission" date="2017-04" db="EMBL/GenBank/DDBJ databases">
        <authorList>
            <person name="Veseli I.A."/>
            <person name="Tang C."/>
            <person name="Pombert J.-F."/>
        </authorList>
    </citation>
    <scope>NUCLEOTIDE SEQUENCE [LARGE SCALE GENOMIC DNA]</scope>
    <source>
        <strain evidence="5 6">ATCC 700373</strain>
    </source>
</reference>
<keyword evidence="3" id="KW-0804">Transcription</keyword>
<protein>
    <submittedName>
        <fullName evidence="5">AraC family transcriptional regulator</fullName>
    </submittedName>
</protein>
<dbReference type="PANTHER" id="PTHR43280">
    <property type="entry name" value="ARAC-FAMILY TRANSCRIPTIONAL REGULATOR"/>
    <property type="match status" value="1"/>
</dbReference>
<dbReference type="GO" id="GO:0003700">
    <property type="term" value="F:DNA-binding transcription factor activity"/>
    <property type="evidence" value="ECO:0007669"/>
    <property type="project" value="InterPro"/>
</dbReference>
<proteinExistence type="predicted"/>
<accession>A0AAC9RSU7</accession>